<sequence>MTNAEERNSYSVVALGSWYRTDNDTRAAFTALAVADRLPFPYERMELPRAPVARANSAGVWATALNAVTRDRPCMLRRSGGRAGSLRRGREGIWKLRPEASQPASRELPRHHMCALLARAHARPHEHPKRAWAPRTSERYMPVRPKCTVTGRAINDIVTMPFPLVSHLAAPRRAAELTASLLCRTIRLRFARMNRQKNAAQTRRPEKERGAGPIRPCLISAAHPDAIGENAGGLQRRAAAPAAPEQVEQRAAGSRGRAATGSGRRARSRRRGPLDDGDSPAQ</sequence>
<proteinExistence type="predicted"/>
<evidence type="ECO:0000313" key="2">
    <source>
        <dbReference type="Proteomes" id="UP001638806"/>
    </source>
</evidence>
<keyword evidence="2" id="KW-1185">Reference proteome</keyword>
<organism evidence="1 2">
    <name type="scientific">Purpureocillium lilacinum</name>
    <name type="common">Paecilomyces lilacinus</name>
    <dbReference type="NCBI Taxonomy" id="33203"/>
    <lineage>
        <taxon>Eukaryota</taxon>
        <taxon>Fungi</taxon>
        <taxon>Dikarya</taxon>
        <taxon>Ascomycota</taxon>
        <taxon>Pezizomycotina</taxon>
        <taxon>Sordariomycetes</taxon>
        <taxon>Hypocreomycetidae</taxon>
        <taxon>Hypocreales</taxon>
        <taxon>Ophiocordycipitaceae</taxon>
        <taxon>Purpureocillium</taxon>
    </lineage>
</organism>
<comment type="caution">
    <text evidence="1">The sequence shown here is derived from an EMBL/GenBank/DDBJ whole genome shotgun (WGS) entry which is preliminary data.</text>
</comment>
<name>A0ACC4DCE2_PURLI</name>
<evidence type="ECO:0000313" key="1">
    <source>
        <dbReference type="EMBL" id="KAL3953995.1"/>
    </source>
</evidence>
<reference evidence="1" key="1">
    <citation type="submission" date="2024-12" db="EMBL/GenBank/DDBJ databases">
        <title>Comparative genomics and development of molecular markers within Purpureocillium lilacinum and among Purpureocillium species.</title>
        <authorList>
            <person name="Yeh Z.-Y."/>
            <person name="Ni N.-T."/>
            <person name="Lo P.-H."/>
            <person name="Mushyakhwo K."/>
            <person name="Lin C.-F."/>
            <person name="Nai Y.-S."/>
        </authorList>
    </citation>
    <scope>NUCLEOTIDE SEQUENCE</scope>
    <source>
        <strain evidence="1">NCHU-NPUST-175</strain>
    </source>
</reference>
<dbReference type="EMBL" id="JBGNUJ010000011">
    <property type="protein sequence ID" value="KAL3953995.1"/>
    <property type="molecule type" value="Genomic_DNA"/>
</dbReference>
<protein>
    <submittedName>
        <fullName evidence="1">Uncharacterized protein</fullName>
    </submittedName>
</protein>
<gene>
    <name evidence="1" type="ORF">ACCO45_011951</name>
</gene>
<accession>A0ACC4DCE2</accession>
<dbReference type="Proteomes" id="UP001638806">
    <property type="component" value="Unassembled WGS sequence"/>
</dbReference>